<gene>
    <name evidence="2" type="ORF">EVEC_LOCUS3809</name>
</gene>
<reference evidence="4" key="1">
    <citation type="submission" date="2017-02" db="UniProtKB">
        <authorList>
            <consortium name="WormBaseParasite"/>
        </authorList>
    </citation>
    <scope>IDENTIFICATION</scope>
</reference>
<dbReference type="AlphaFoldDB" id="A0A0N4V285"/>
<proteinExistence type="predicted"/>
<keyword evidence="3" id="KW-1185">Reference proteome</keyword>
<organism evidence="4">
    <name type="scientific">Enterobius vermicularis</name>
    <name type="common">Human pinworm</name>
    <dbReference type="NCBI Taxonomy" id="51028"/>
    <lineage>
        <taxon>Eukaryota</taxon>
        <taxon>Metazoa</taxon>
        <taxon>Ecdysozoa</taxon>
        <taxon>Nematoda</taxon>
        <taxon>Chromadorea</taxon>
        <taxon>Rhabditida</taxon>
        <taxon>Spirurina</taxon>
        <taxon>Oxyuridomorpha</taxon>
        <taxon>Oxyuroidea</taxon>
        <taxon>Oxyuridae</taxon>
        <taxon>Enterobius</taxon>
    </lineage>
</organism>
<dbReference type="WBParaSite" id="EVEC_0000410101-mRNA-1">
    <property type="protein sequence ID" value="EVEC_0000410101-mRNA-1"/>
    <property type="gene ID" value="EVEC_0000410101"/>
</dbReference>
<dbReference type="OrthoDB" id="5826231at2759"/>
<evidence type="ECO:0000313" key="4">
    <source>
        <dbReference type="WBParaSite" id="EVEC_0000410101-mRNA-1"/>
    </source>
</evidence>
<evidence type="ECO:0000313" key="2">
    <source>
        <dbReference type="EMBL" id="VDD88674.1"/>
    </source>
</evidence>
<evidence type="ECO:0000313" key="3">
    <source>
        <dbReference type="Proteomes" id="UP000274131"/>
    </source>
</evidence>
<feature type="region of interest" description="Disordered" evidence="1">
    <location>
        <begin position="131"/>
        <end position="152"/>
    </location>
</feature>
<reference evidence="2 3" key="2">
    <citation type="submission" date="2018-10" db="EMBL/GenBank/DDBJ databases">
        <authorList>
            <consortium name="Pathogen Informatics"/>
        </authorList>
    </citation>
    <scope>NUCLEOTIDE SEQUENCE [LARGE SCALE GENOMIC DNA]</scope>
</reference>
<sequence length="249" mass="29925">MHRSRNSEILLRPASPLYRGRDSYSYDYFSERPLELSRRSRSLECGRDFLRDSYYDDYDDRRFDRTHMINATLPRRRYDYQPFYVTSHPRETRFYPDDSVRLQAIEAAPISQHYSPRPMDYEWRYERSFREKSGSPLSPSSPRDDYDHRGGMYSAQRSYNTWNRSYYKEPTTTSALNGPSGGGSGYLTSMNTLNRTGGGYLRPSYQKTYPRRDIREQKYRLIHCCCFNFRWPPWGVEETDPPRPMYRHY</sequence>
<protein>
    <submittedName>
        <fullName evidence="4">Periphilin-1</fullName>
    </submittedName>
</protein>
<accession>A0A0N4V285</accession>
<name>A0A0N4V285_ENTVE</name>
<dbReference type="Proteomes" id="UP000274131">
    <property type="component" value="Unassembled WGS sequence"/>
</dbReference>
<evidence type="ECO:0000256" key="1">
    <source>
        <dbReference type="SAM" id="MobiDB-lite"/>
    </source>
</evidence>
<dbReference type="EMBL" id="UXUI01007688">
    <property type="protein sequence ID" value="VDD88674.1"/>
    <property type="molecule type" value="Genomic_DNA"/>
</dbReference>